<evidence type="ECO:0000313" key="5">
    <source>
        <dbReference type="Proteomes" id="UP000184212"/>
    </source>
</evidence>
<feature type="binding site" evidence="2">
    <location>
        <position position="167"/>
    </location>
    <ligand>
        <name>Mn(2+)</name>
        <dbReference type="ChEBI" id="CHEBI:29035"/>
        <label>2</label>
    </ligand>
</feature>
<dbReference type="InterPro" id="IPR017439">
    <property type="entry name" value="Amidohydrolase"/>
</dbReference>
<gene>
    <name evidence="4" type="ORF">SAMN04488109_1344</name>
</gene>
<sequence length="394" mass="42885">MLRDKIQALSAEILPDTIRIRRHLHQHPELSFQEQATSAYIKSRLDEIGIPWRSIADTGVLATIEGNLPASNVVALRADMDALPIQELNAVDYASQNPGVMHACGHDFHTSSLLGTATILQRCRHEFKGTVKLLFQPAEEVLPGGATRMIKEGALLNPSPSAVIGQHAMPRIPAGKIGIRKGKHMASMDSLYVRIIGKGGHGAEPHTVIDPVVIAAHVIISLQQIISRSANPREPSVLSFGKVIANGAVNVIPDEVYMEGTFRAMNETWREKALGLIANMAEKVTSAMGGTCELRIDHGYPVLVNEEKLAGHLRDYAVDYLGEENVIDEDIWMAAEDFAYYGQVADSCFYLCGVGNVEKGITSSLHTPTFNIDERALGMSTGLMAYMALKKLGN</sequence>
<dbReference type="CDD" id="cd03886">
    <property type="entry name" value="M20_Acy1"/>
    <property type="match status" value="1"/>
</dbReference>
<dbReference type="PANTHER" id="PTHR11014:SF63">
    <property type="entry name" value="METALLOPEPTIDASE, PUTATIVE (AFU_ORTHOLOGUE AFUA_6G09600)-RELATED"/>
    <property type="match status" value="1"/>
</dbReference>
<dbReference type="InterPro" id="IPR011650">
    <property type="entry name" value="Peptidase_M20_dimer"/>
</dbReference>
<feature type="binding site" evidence="2">
    <location>
        <position position="106"/>
    </location>
    <ligand>
        <name>Mn(2+)</name>
        <dbReference type="ChEBI" id="CHEBI:29035"/>
        <label>2</label>
    </ligand>
</feature>
<dbReference type="OrthoDB" id="9776731at2"/>
<dbReference type="GO" id="GO:0019877">
    <property type="term" value="P:diaminopimelate biosynthetic process"/>
    <property type="evidence" value="ECO:0007669"/>
    <property type="project" value="UniProtKB-ARBA"/>
</dbReference>
<dbReference type="RefSeq" id="WP_073132143.1">
    <property type="nucleotide sequence ID" value="NZ_FQWQ01000001.1"/>
</dbReference>
<dbReference type="InterPro" id="IPR002933">
    <property type="entry name" value="Peptidase_M20"/>
</dbReference>
<dbReference type="AlphaFoldDB" id="A0A1M5LQF0"/>
<protein>
    <submittedName>
        <fullName evidence="4">Amidohydrolase</fullName>
    </submittedName>
</protein>
<feature type="domain" description="Peptidase M20 dimerisation" evidence="3">
    <location>
        <begin position="191"/>
        <end position="284"/>
    </location>
</feature>
<dbReference type="NCBIfam" id="TIGR01891">
    <property type="entry name" value="amidohydrolases"/>
    <property type="match status" value="1"/>
</dbReference>
<dbReference type="Proteomes" id="UP000184212">
    <property type="component" value="Unassembled WGS sequence"/>
</dbReference>
<dbReference type="PANTHER" id="PTHR11014">
    <property type="entry name" value="PEPTIDASE M20 FAMILY MEMBER"/>
    <property type="match status" value="1"/>
</dbReference>
<keyword evidence="5" id="KW-1185">Reference proteome</keyword>
<feature type="binding site" evidence="2">
    <location>
        <position position="366"/>
    </location>
    <ligand>
        <name>Mn(2+)</name>
        <dbReference type="ChEBI" id="CHEBI:29035"/>
        <label>2</label>
    </ligand>
</feature>
<dbReference type="PIRSF" id="PIRSF005962">
    <property type="entry name" value="Pept_M20D_amidohydro"/>
    <property type="match status" value="1"/>
</dbReference>
<dbReference type="Gene3D" id="3.30.70.360">
    <property type="match status" value="1"/>
</dbReference>
<dbReference type="GO" id="GO:0046872">
    <property type="term" value="F:metal ion binding"/>
    <property type="evidence" value="ECO:0007669"/>
    <property type="project" value="UniProtKB-KW"/>
</dbReference>
<dbReference type="Pfam" id="PF07687">
    <property type="entry name" value="M20_dimer"/>
    <property type="match status" value="1"/>
</dbReference>
<dbReference type="SUPFAM" id="SSF53187">
    <property type="entry name" value="Zn-dependent exopeptidases"/>
    <property type="match status" value="1"/>
</dbReference>
<accession>A0A1M5LQF0</accession>
<evidence type="ECO:0000313" key="4">
    <source>
        <dbReference type="EMBL" id="SHG67334.1"/>
    </source>
</evidence>
<dbReference type="InterPro" id="IPR036264">
    <property type="entry name" value="Bact_exopeptidase_dim_dom"/>
</dbReference>
<keyword evidence="2" id="KW-0464">Manganese</keyword>
<organism evidence="4 5">
    <name type="scientific">Chryseolinea serpens</name>
    <dbReference type="NCBI Taxonomy" id="947013"/>
    <lineage>
        <taxon>Bacteria</taxon>
        <taxon>Pseudomonadati</taxon>
        <taxon>Bacteroidota</taxon>
        <taxon>Cytophagia</taxon>
        <taxon>Cytophagales</taxon>
        <taxon>Fulvivirgaceae</taxon>
        <taxon>Chryseolinea</taxon>
    </lineage>
</organism>
<reference evidence="4 5" key="1">
    <citation type="submission" date="2016-11" db="EMBL/GenBank/DDBJ databases">
        <authorList>
            <person name="Jaros S."/>
            <person name="Januszkiewicz K."/>
            <person name="Wedrychowicz H."/>
        </authorList>
    </citation>
    <scope>NUCLEOTIDE SEQUENCE [LARGE SCALE GENOMIC DNA]</scope>
    <source>
        <strain evidence="4 5">DSM 24574</strain>
    </source>
</reference>
<dbReference type="GO" id="GO:0050118">
    <property type="term" value="F:N-acetyldiaminopimelate deacetylase activity"/>
    <property type="evidence" value="ECO:0007669"/>
    <property type="project" value="UniProtKB-ARBA"/>
</dbReference>
<evidence type="ECO:0000256" key="1">
    <source>
        <dbReference type="ARBA" id="ARBA00022801"/>
    </source>
</evidence>
<keyword evidence="1 4" id="KW-0378">Hydrolase</keyword>
<feature type="binding site" evidence="2">
    <location>
        <position position="140"/>
    </location>
    <ligand>
        <name>Mn(2+)</name>
        <dbReference type="ChEBI" id="CHEBI:29035"/>
        <label>2</label>
    </ligand>
</feature>
<dbReference type="STRING" id="947013.SAMN04488109_1344"/>
<evidence type="ECO:0000259" key="3">
    <source>
        <dbReference type="Pfam" id="PF07687"/>
    </source>
</evidence>
<evidence type="ECO:0000256" key="2">
    <source>
        <dbReference type="PIRSR" id="PIRSR005962-1"/>
    </source>
</evidence>
<dbReference type="FunFam" id="3.30.70.360:FF:000001">
    <property type="entry name" value="N-acetyldiaminopimelate deacetylase"/>
    <property type="match status" value="1"/>
</dbReference>
<comment type="cofactor">
    <cofactor evidence="2">
        <name>Mn(2+)</name>
        <dbReference type="ChEBI" id="CHEBI:29035"/>
    </cofactor>
    <text evidence="2">The Mn(2+) ion enhances activity.</text>
</comment>
<dbReference type="Gene3D" id="3.40.630.10">
    <property type="entry name" value="Zn peptidases"/>
    <property type="match status" value="1"/>
</dbReference>
<dbReference type="EMBL" id="FQWQ01000001">
    <property type="protein sequence ID" value="SHG67334.1"/>
    <property type="molecule type" value="Genomic_DNA"/>
</dbReference>
<feature type="binding site" evidence="2">
    <location>
        <position position="104"/>
    </location>
    <ligand>
        <name>Mn(2+)</name>
        <dbReference type="ChEBI" id="CHEBI:29035"/>
        <label>2</label>
    </ligand>
</feature>
<proteinExistence type="predicted"/>
<keyword evidence="2" id="KW-0479">Metal-binding</keyword>
<dbReference type="Pfam" id="PF01546">
    <property type="entry name" value="Peptidase_M20"/>
    <property type="match status" value="1"/>
</dbReference>
<dbReference type="SUPFAM" id="SSF55031">
    <property type="entry name" value="Bacterial exopeptidase dimerisation domain"/>
    <property type="match status" value="1"/>
</dbReference>
<name>A0A1M5LQF0_9BACT</name>